<dbReference type="Pfam" id="PF00557">
    <property type="entry name" value="Peptidase_M24"/>
    <property type="match status" value="1"/>
</dbReference>
<dbReference type="InterPro" id="IPR050659">
    <property type="entry name" value="Peptidase_M24B"/>
</dbReference>
<dbReference type="PROSITE" id="PS00491">
    <property type="entry name" value="PROLINE_PEPTIDASE"/>
    <property type="match status" value="1"/>
</dbReference>
<keyword evidence="7" id="KW-1185">Reference proteome</keyword>
<evidence type="ECO:0000259" key="4">
    <source>
        <dbReference type="Pfam" id="PF00557"/>
    </source>
</evidence>
<evidence type="ECO:0000259" key="5">
    <source>
        <dbReference type="Pfam" id="PF01321"/>
    </source>
</evidence>
<dbReference type="PANTHER" id="PTHR46112">
    <property type="entry name" value="AMINOPEPTIDASE"/>
    <property type="match status" value="1"/>
</dbReference>
<dbReference type="Proteomes" id="UP000460221">
    <property type="component" value="Unassembled WGS sequence"/>
</dbReference>
<accession>A0A7K1FFQ9</accession>
<evidence type="ECO:0000256" key="2">
    <source>
        <dbReference type="ARBA" id="ARBA00022801"/>
    </source>
</evidence>
<dbReference type="InterPro" id="IPR000587">
    <property type="entry name" value="Creatinase_N"/>
</dbReference>
<dbReference type="SUPFAM" id="SSF55920">
    <property type="entry name" value="Creatinase/aminopeptidase"/>
    <property type="match status" value="1"/>
</dbReference>
<dbReference type="GO" id="GO:0016787">
    <property type="term" value="F:hydrolase activity"/>
    <property type="evidence" value="ECO:0007669"/>
    <property type="project" value="UniProtKB-KW"/>
</dbReference>
<evidence type="ECO:0000313" key="7">
    <source>
        <dbReference type="Proteomes" id="UP000460221"/>
    </source>
</evidence>
<dbReference type="Gene3D" id="3.90.230.10">
    <property type="entry name" value="Creatinase/methionine aminopeptidase superfamily"/>
    <property type="match status" value="1"/>
</dbReference>
<dbReference type="Gene3D" id="3.40.350.10">
    <property type="entry name" value="Creatinase/prolidase N-terminal domain"/>
    <property type="match status" value="1"/>
</dbReference>
<evidence type="ECO:0000256" key="1">
    <source>
        <dbReference type="ARBA" id="ARBA00022723"/>
    </source>
</evidence>
<dbReference type="InterPro" id="IPR029149">
    <property type="entry name" value="Creatin/AminoP/Spt16_N"/>
</dbReference>
<dbReference type="Pfam" id="PF01321">
    <property type="entry name" value="Creatinase_N"/>
    <property type="match status" value="1"/>
</dbReference>
<dbReference type="SUPFAM" id="SSF53092">
    <property type="entry name" value="Creatinase/prolidase N-terminal domain"/>
    <property type="match status" value="1"/>
</dbReference>
<protein>
    <submittedName>
        <fullName evidence="6">M24 family metallopeptidase</fullName>
    </submittedName>
</protein>
<dbReference type="InterPro" id="IPR036005">
    <property type="entry name" value="Creatinase/aminopeptidase-like"/>
</dbReference>
<reference evidence="6 7" key="1">
    <citation type="submission" date="2019-11" db="EMBL/GenBank/DDBJ databases">
        <authorList>
            <person name="Jiang L.-Q."/>
        </authorList>
    </citation>
    <scope>NUCLEOTIDE SEQUENCE [LARGE SCALE GENOMIC DNA]</scope>
    <source>
        <strain evidence="6 7">YIM 132087</strain>
    </source>
</reference>
<feature type="domain" description="Peptidase M24" evidence="4">
    <location>
        <begin position="140"/>
        <end position="344"/>
    </location>
</feature>
<dbReference type="InterPro" id="IPR001131">
    <property type="entry name" value="Peptidase_M24B_aminopep-P_CS"/>
</dbReference>
<name>A0A7K1FFQ9_9ACTN</name>
<dbReference type="CDD" id="cd01092">
    <property type="entry name" value="APP-like"/>
    <property type="match status" value="1"/>
</dbReference>
<sequence>MSTPTADTRARRDRLRALLVAQDLDALLVTDLLNIRYLTGFTGSNAALLVAADPAGDLFCTDGRYETQSAAEVPDLPLVLDRASDLALAGKAQGRTGFEAAHVSVLALERLEAAATGARLSGTADLVEGLRAVKDQGEIELLRQACAVADRAFAELIAAGGIGAGRTEREVGLDLDQRMRLLGAREPSFETIVAAGPNSAIPHHRPTGAVLATGDLVKFDFGAEVGGYHSDMTRTVVLGPPADWQREIYDLVAAAQQAGCDALVPGITGGEVDAVSRDVITAAGYGERFAHGLGHGIGLEIHEAPGLGRGAAAIIDADMCVTVEPGVYLPGRGGVRIEDSGVVRNGAPGSRYEVLTLTSKELLEL</sequence>
<organism evidence="6 7">
    <name type="scientific">Nakamurella alba</name>
    <dbReference type="NCBI Taxonomy" id="2665158"/>
    <lineage>
        <taxon>Bacteria</taxon>
        <taxon>Bacillati</taxon>
        <taxon>Actinomycetota</taxon>
        <taxon>Actinomycetes</taxon>
        <taxon>Nakamurellales</taxon>
        <taxon>Nakamurellaceae</taxon>
        <taxon>Nakamurella</taxon>
    </lineage>
</organism>
<feature type="domain" description="Creatinase N-terminal" evidence="5">
    <location>
        <begin position="11"/>
        <end position="133"/>
    </location>
</feature>
<dbReference type="PANTHER" id="PTHR46112:SF8">
    <property type="entry name" value="CYTOPLASMIC PEPTIDASE PEPQ-RELATED"/>
    <property type="match status" value="1"/>
</dbReference>
<evidence type="ECO:0000313" key="6">
    <source>
        <dbReference type="EMBL" id="MTD12942.1"/>
    </source>
</evidence>
<gene>
    <name evidence="6" type="ORF">GIS00_03155</name>
</gene>
<dbReference type="InterPro" id="IPR000994">
    <property type="entry name" value="Pept_M24"/>
</dbReference>
<dbReference type="RefSeq" id="WP_322097414.1">
    <property type="nucleotide sequence ID" value="NZ_WLYK01000001.1"/>
</dbReference>
<keyword evidence="1 3" id="KW-0479">Metal-binding</keyword>
<dbReference type="GO" id="GO:0046872">
    <property type="term" value="F:metal ion binding"/>
    <property type="evidence" value="ECO:0007669"/>
    <property type="project" value="UniProtKB-KW"/>
</dbReference>
<dbReference type="AlphaFoldDB" id="A0A7K1FFQ9"/>
<comment type="similarity">
    <text evidence="3">Belongs to the peptidase M24B family.</text>
</comment>
<keyword evidence="2" id="KW-0378">Hydrolase</keyword>
<proteinExistence type="inferred from homology"/>
<evidence type="ECO:0000256" key="3">
    <source>
        <dbReference type="RuleBase" id="RU000590"/>
    </source>
</evidence>
<comment type="caution">
    <text evidence="6">The sequence shown here is derived from an EMBL/GenBank/DDBJ whole genome shotgun (WGS) entry which is preliminary data.</text>
</comment>
<dbReference type="EMBL" id="WLYK01000001">
    <property type="protein sequence ID" value="MTD12942.1"/>
    <property type="molecule type" value="Genomic_DNA"/>
</dbReference>